<dbReference type="InterPro" id="IPR040450">
    <property type="entry name" value="TFIIF_beta_HTH"/>
</dbReference>
<dbReference type="Gene3D" id="1.10.10.10">
    <property type="entry name" value="Winged helix-like DNA-binding domain superfamily/Winged helix DNA-binding domain"/>
    <property type="match status" value="1"/>
</dbReference>
<dbReference type="InterPro" id="IPR003196">
    <property type="entry name" value="TFIIF_beta"/>
</dbReference>
<protein>
    <recommendedName>
        <fullName evidence="3">General transcription factor IIF subunit 2</fullName>
    </recommendedName>
    <alternativeName>
        <fullName evidence="8">Transcription initiation factor IIF subunit beta</fullName>
    </alternativeName>
</protein>
<evidence type="ECO:0000256" key="2">
    <source>
        <dbReference type="ARBA" id="ARBA00009543"/>
    </source>
</evidence>
<keyword evidence="5" id="KW-0238">DNA-binding</keyword>
<proteinExistence type="inferred from homology"/>
<dbReference type="Proteomes" id="UP000001307">
    <property type="component" value="Unassembled WGS sequence"/>
</dbReference>
<evidence type="ECO:0000259" key="10">
    <source>
        <dbReference type="Pfam" id="PF02270"/>
    </source>
</evidence>
<comment type="similarity">
    <text evidence="2">Belongs to the TFIIF beta subunit family.</text>
</comment>
<evidence type="ECO:0000313" key="13">
    <source>
        <dbReference type="Proteomes" id="UP000001307"/>
    </source>
</evidence>
<dbReference type="PANTHER" id="PTHR10445">
    <property type="entry name" value="GENERAL TRANSCRIPTION FACTOR IIF SUBUNIT 2"/>
    <property type="match status" value="1"/>
</dbReference>
<sequence>MSEAGSSQEPVQKKRKRERDPNQLKMNTANSGLNWWLVKVPKYLGEKWLSSPTSEVGKIEIRRDKGRTEVNFKLDERLANQGETRTPIDHKLRLSAPSKSETIGILCRSKKFEDGQEIEERSVEGTIVQNAVCSPASMSCDLYMKQKLLNFKGPEMQRKRAVQLTEVPQHIKPVNGITRKEIQEAKGNEKRTRMDDNQLTSRLLELFEKHQYYTLKDLCDITKQPTAFLKEKLKEIAVYNSRATQRNMWELKPEYRNYD</sequence>
<dbReference type="CDD" id="cd07980">
    <property type="entry name" value="TFIIF_beta"/>
    <property type="match status" value="1"/>
</dbReference>
<feature type="domain" description="TFIIF beta subunit HTH" evidence="10">
    <location>
        <begin position="192"/>
        <end position="256"/>
    </location>
</feature>
<evidence type="ECO:0000259" key="11">
    <source>
        <dbReference type="Pfam" id="PF17683"/>
    </source>
</evidence>
<dbReference type="OrthoDB" id="26094at2759"/>
<dbReference type="GO" id="GO:0005674">
    <property type="term" value="C:transcription factor TFIIF complex"/>
    <property type="evidence" value="ECO:0007669"/>
    <property type="project" value="InterPro"/>
</dbReference>
<feature type="domain" description="TFIIF beta subunit N-terminal" evidence="11">
    <location>
        <begin position="34"/>
        <end position="103"/>
    </location>
</feature>
<dbReference type="Pfam" id="PF17683">
    <property type="entry name" value="TFIIF_beta_N"/>
    <property type="match status" value="1"/>
</dbReference>
<dbReference type="Pfam" id="PF02270">
    <property type="entry name" value="TFIIF_beta"/>
    <property type="match status" value="1"/>
</dbReference>
<dbReference type="FunFam" id="1.10.10.10:FF:000035">
    <property type="entry name" value="General transcription factor IIF subunit 2"/>
    <property type="match status" value="1"/>
</dbReference>
<keyword evidence="6" id="KW-0804">Transcription</keyword>
<accession>E4WQC7</accession>
<dbReference type="FunCoup" id="E4WQC7">
    <property type="interactions" value="458"/>
</dbReference>
<feature type="compositionally biased region" description="Polar residues" evidence="9">
    <location>
        <begin position="1"/>
        <end position="10"/>
    </location>
</feature>
<evidence type="ECO:0000256" key="5">
    <source>
        <dbReference type="ARBA" id="ARBA00023125"/>
    </source>
</evidence>
<dbReference type="InterPro" id="IPR040504">
    <property type="entry name" value="TFIIF_beta_N"/>
</dbReference>
<evidence type="ECO:0000256" key="6">
    <source>
        <dbReference type="ARBA" id="ARBA00023163"/>
    </source>
</evidence>
<organism evidence="12">
    <name type="scientific">Oikopleura dioica</name>
    <name type="common">Tunicate</name>
    <dbReference type="NCBI Taxonomy" id="34765"/>
    <lineage>
        <taxon>Eukaryota</taxon>
        <taxon>Metazoa</taxon>
        <taxon>Chordata</taxon>
        <taxon>Tunicata</taxon>
        <taxon>Appendicularia</taxon>
        <taxon>Copelata</taxon>
        <taxon>Oikopleuridae</taxon>
        <taxon>Oikopleura</taxon>
    </lineage>
</organism>
<dbReference type="SUPFAM" id="SSF46785">
    <property type="entry name" value="Winged helix' DNA-binding domain"/>
    <property type="match status" value="1"/>
</dbReference>
<evidence type="ECO:0000256" key="1">
    <source>
        <dbReference type="ARBA" id="ARBA00004123"/>
    </source>
</evidence>
<evidence type="ECO:0000256" key="7">
    <source>
        <dbReference type="ARBA" id="ARBA00023242"/>
    </source>
</evidence>
<comment type="subcellular location">
    <subcellularLocation>
        <location evidence="1">Nucleus</location>
    </subcellularLocation>
</comment>
<reference evidence="12" key="1">
    <citation type="journal article" date="2010" name="Science">
        <title>Plasticity of animal genome architecture unmasked by rapid evolution of a pelagic tunicate.</title>
        <authorList>
            <person name="Denoeud F."/>
            <person name="Henriet S."/>
            <person name="Mungpakdee S."/>
            <person name="Aury J.M."/>
            <person name="Da Silva C."/>
            <person name="Brinkmann H."/>
            <person name="Mikhaleva J."/>
            <person name="Olsen L.C."/>
            <person name="Jubin C."/>
            <person name="Canestro C."/>
            <person name="Bouquet J.M."/>
            <person name="Danks G."/>
            <person name="Poulain J."/>
            <person name="Campsteijn C."/>
            <person name="Adamski M."/>
            <person name="Cross I."/>
            <person name="Yadetie F."/>
            <person name="Muffato M."/>
            <person name="Louis A."/>
            <person name="Butcher S."/>
            <person name="Tsagkogeorga G."/>
            <person name="Konrad A."/>
            <person name="Singh S."/>
            <person name="Jensen M.F."/>
            <person name="Cong E.H."/>
            <person name="Eikeseth-Otteraa H."/>
            <person name="Noel B."/>
            <person name="Anthouard V."/>
            <person name="Porcel B.M."/>
            <person name="Kachouri-Lafond R."/>
            <person name="Nishino A."/>
            <person name="Ugolini M."/>
            <person name="Chourrout P."/>
            <person name="Nishida H."/>
            <person name="Aasland R."/>
            <person name="Huzurbazar S."/>
            <person name="Westhof E."/>
            <person name="Delsuc F."/>
            <person name="Lehrach H."/>
            <person name="Reinhardt R."/>
            <person name="Weissenbach J."/>
            <person name="Roy S.W."/>
            <person name="Artiguenave F."/>
            <person name="Postlethwait J.H."/>
            <person name="Manak J.R."/>
            <person name="Thompson E.M."/>
            <person name="Jaillon O."/>
            <person name="Du Pasquier L."/>
            <person name="Boudinot P."/>
            <person name="Liberles D.A."/>
            <person name="Volff J.N."/>
            <person name="Philippe H."/>
            <person name="Lenhard B."/>
            <person name="Roest Crollius H."/>
            <person name="Wincker P."/>
            <person name="Chourrout D."/>
        </authorList>
    </citation>
    <scope>NUCLEOTIDE SEQUENCE [LARGE SCALE GENOMIC DNA]</scope>
</reference>
<dbReference type="InterPro" id="IPR036390">
    <property type="entry name" value="WH_DNA-bd_sf"/>
</dbReference>
<dbReference type="InterPro" id="IPR036388">
    <property type="entry name" value="WH-like_DNA-bd_sf"/>
</dbReference>
<evidence type="ECO:0000256" key="9">
    <source>
        <dbReference type="SAM" id="MobiDB-lite"/>
    </source>
</evidence>
<dbReference type="GO" id="GO:0003677">
    <property type="term" value="F:DNA binding"/>
    <property type="evidence" value="ECO:0007669"/>
    <property type="project" value="UniProtKB-KW"/>
</dbReference>
<keyword evidence="4" id="KW-0805">Transcription regulation</keyword>
<evidence type="ECO:0000256" key="8">
    <source>
        <dbReference type="ARBA" id="ARBA00033388"/>
    </source>
</evidence>
<dbReference type="GO" id="GO:0006368">
    <property type="term" value="P:transcription elongation by RNA polymerase II"/>
    <property type="evidence" value="ECO:0007669"/>
    <property type="project" value="UniProtKB-ARBA"/>
</dbReference>
<dbReference type="AlphaFoldDB" id="E4WQC7"/>
<feature type="region of interest" description="Disordered" evidence="9">
    <location>
        <begin position="1"/>
        <end position="27"/>
    </location>
</feature>
<evidence type="ECO:0000313" key="12">
    <source>
        <dbReference type="EMBL" id="CBY20868.1"/>
    </source>
</evidence>
<dbReference type="EMBL" id="FN653015">
    <property type="protein sequence ID" value="CBY20868.1"/>
    <property type="molecule type" value="Genomic_DNA"/>
</dbReference>
<dbReference type="PANTHER" id="PTHR10445:SF0">
    <property type="entry name" value="GENERAL TRANSCRIPTION FACTOR IIF SUBUNIT 2"/>
    <property type="match status" value="1"/>
</dbReference>
<dbReference type="InParanoid" id="E4WQC7"/>
<keyword evidence="7" id="KW-0539">Nucleus</keyword>
<gene>
    <name evidence="12" type="ORF">GSOID_T00000876001</name>
</gene>
<keyword evidence="13" id="KW-1185">Reference proteome</keyword>
<dbReference type="GO" id="GO:0006367">
    <property type="term" value="P:transcription initiation at RNA polymerase II promoter"/>
    <property type="evidence" value="ECO:0007669"/>
    <property type="project" value="InterPro"/>
</dbReference>
<dbReference type="SUPFAM" id="SSF50916">
    <property type="entry name" value="Rap30/74 interaction domains"/>
    <property type="match status" value="1"/>
</dbReference>
<dbReference type="InterPro" id="IPR011039">
    <property type="entry name" value="TFIIF_interaction"/>
</dbReference>
<name>E4WQC7_OIKDI</name>
<evidence type="ECO:0000256" key="4">
    <source>
        <dbReference type="ARBA" id="ARBA00023015"/>
    </source>
</evidence>
<evidence type="ECO:0000256" key="3">
    <source>
        <dbReference type="ARBA" id="ARBA00020815"/>
    </source>
</evidence>